<dbReference type="WBParaSite" id="SPAL_0000242000.1">
    <property type="protein sequence ID" value="SPAL_0000242000.1"/>
    <property type="gene ID" value="SPAL_0000242000"/>
</dbReference>
<reference evidence="10" key="1">
    <citation type="submission" date="2017-02" db="UniProtKB">
        <authorList>
            <consortium name="WormBaseParasite"/>
        </authorList>
    </citation>
    <scope>IDENTIFICATION</scope>
</reference>
<dbReference type="STRING" id="174720.A0A0N5B8P7"/>
<keyword evidence="4 8" id="KW-1133">Transmembrane helix</keyword>
<evidence type="ECO:0000313" key="9">
    <source>
        <dbReference type="Proteomes" id="UP000046392"/>
    </source>
</evidence>
<feature type="transmembrane region" description="Helical" evidence="8">
    <location>
        <begin position="60"/>
        <end position="80"/>
    </location>
</feature>
<feature type="transmembrane region" description="Helical" evidence="8">
    <location>
        <begin position="113"/>
        <end position="136"/>
    </location>
</feature>
<dbReference type="GO" id="GO:0005886">
    <property type="term" value="C:plasma membrane"/>
    <property type="evidence" value="ECO:0007669"/>
    <property type="project" value="UniProtKB-SubCell"/>
</dbReference>
<dbReference type="PANTHER" id="PTHR37441:SF4">
    <property type="entry name" value="G-PROTEIN COUPLED RECEPTORS FAMILY 1 PROFILE DOMAIN-CONTAINING PROTEIN"/>
    <property type="match status" value="1"/>
</dbReference>
<keyword evidence="2" id="KW-1003">Cell membrane</keyword>
<evidence type="ECO:0000256" key="8">
    <source>
        <dbReference type="SAM" id="Phobius"/>
    </source>
</evidence>
<dbReference type="GO" id="GO:0004930">
    <property type="term" value="F:G protein-coupled receptor activity"/>
    <property type="evidence" value="ECO:0007669"/>
    <property type="project" value="UniProtKB-KW"/>
</dbReference>
<evidence type="ECO:0000256" key="3">
    <source>
        <dbReference type="ARBA" id="ARBA00022692"/>
    </source>
</evidence>
<evidence type="ECO:0000256" key="1">
    <source>
        <dbReference type="ARBA" id="ARBA00004651"/>
    </source>
</evidence>
<evidence type="ECO:0000256" key="7">
    <source>
        <dbReference type="ARBA" id="ARBA00023224"/>
    </source>
</evidence>
<evidence type="ECO:0000313" key="10">
    <source>
        <dbReference type="WBParaSite" id="SPAL_0000242000.1"/>
    </source>
</evidence>
<evidence type="ECO:0000256" key="5">
    <source>
        <dbReference type="ARBA" id="ARBA00023040"/>
    </source>
</evidence>
<keyword evidence="7" id="KW-0807">Transducer</keyword>
<proteinExistence type="predicted"/>
<evidence type="ECO:0000256" key="2">
    <source>
        <dbReference type="ARBA" id="ARBA00022475"/>
    </source>
</evidence>
<dbReference type="AlphaFoldDB" id="A0A0N5B8P7"/>
<keyword evidence="6 8" id="KW-0472">Membrane</keyword>
<evidence type="ECO:0000256" key="6">
    <source>
        <dbReference type="ARBA" id="ARBA00023136"/>
    </source>
</evidence>
<protein>
    <submittedName>
        <fullName evidence="10">G_PROTEIN_RECEP_F1_2 domain-containing protein</fullName>
    </submittedName>
</protein>
<accession>A0A0N5B8P7</accession>
<dbReference type="Proteomes" id="UP000046392">
    <property type="component" value="Unplaced"/>
</dbReference>
<evidence type="ECO:0000256" key="4">
    <source>
        <dbReference type="ARBA" id="ARBA00022989"/>
    </source>
</evidence>
<keyword evidence="3 8" id="KW-0812">Transmembrane</keyword>
<dbReference type="PANTHER" id="PTHR37441">
    <property type="entry name" value="PROTEIN CBG16518"/>
    <property type="match status" value="1"/>
</dbReference>
<keyword evidence="9" id="KW-1185">Reference proteome</keyword>
<keyword evidence="5" id="KW-0675">Receptor</keyword>
<organism evidence="9 10">
    <name type="scientific">Strongyloides papillosus</name>
    <name type="common">Intestinal threadworm</name>
    <dbReference type="NCBI Taxonomy" id="174720"/>
    <lineage>
        <taxon>Eukaryota</taxon>
        <taxon>Metazoa</taxon>
        <taxon>Ecdysozoa</taxon>
        <taxon>Nematoda</taxon>
        <taxon>Chromadorea</taxon>
        <taxon>Rhabditida</taxon>
        <taxon>Tylenchina</taxon>
        <taxon>Panagrolaimomorpha</taxon>
        <taxon>Strongyloidoidea</taxon>
        <taxon>Strongyloididae</taxon>
        <taxon>Strongyloides</taxon>
    </lineage>
</organism>
<name>A0A0N5B8P7_STREA</name>
<sequence length="168" mass="19282">MHRYTRGKNQLSKIIQNESSYLPTEEIDIKKNEIFTQVNNEQRKPSSSSISNNITAMNRLSINLCVFALSKLPFLILAIVTTVNLHHLASLGELSKSPCKTYHFGKIYFEVEALASTAAIIWIIGMIGDPIIVLLTDKALKEQFKRHMNYFKFKIFKWEPLPCFTSKE</sequence>
<comment type="subcellular location">
    <subcellularLocation>
        <location evidence="1">Cell membrane</location>
        <topology evidence="1">Multi-pass membrane protein</topology>
    </subcellularLocation>
</comment>
<dbReference type="InterPro" id="IPR040435">
    <property type="entry name" value="Put_GPCR_Chromadorea"/>
</dbReference>
<keyword evidence="5" id="KW-0297">G-protein coupled receptor</keyword>